<reference evidence="3 4" key="1">
    <citation type="journal article" date="2012" name="Stand. Genomic Sci.">
        <title>Complete genome sequence of the melanogenic marine bacterium Marinomonas mediterranea type strain (MMB-1(T)).</title>
        <authorList>
            <person name="Lucas-Elio P."/>
            <person name="Goodwin L."/>
            <person name="Woyke T."/>
            <person name="Pitluck S."/>
            <person name="Nolan M."/>
            <person name="Kyrpides N.C."/>
            <person name="Detter J.C."/>
            <person name="Copeland A."/>
            <person name="Teshima H."/>
            <person name="Bruce D."/>
            <person name="Detter C."/>
            <person name="Tapia R."/>
            <person name="Han S."/>
            <person name="Land M.L."/>
            <person name="Ivanova N."/>
            <person name="Mikhailova N."/>
            <person name="Johnston A.W."/>
            <person name="Sanchez-Amat A."/>
        </authorList>
    </citation>
    <scope>NUCLEOTIDE SEQUENCE [LARGE SCALE GENOMIC DNA]</scope>
    <source>
        <strain evidence="4">ATCC 700492 / JCM 21426 / NBRC 103028 / MMB-1</strain>
    </source>
</reference>
<dbReference type="NCBIfam" id="TIGR00252">
    <property type="entry name" value="YraN family protein"/>
    <property type="match status" value="1"/>
</dbReference>
<evidence type="ECO:0000256" key="1">
    <source>
        <dbReference type="ARBA" id="ARBA00006738"/>
    </source>
</evidence>
<dbReference type="OrthoDB" id="9794876at2"/>
<dbReference type="PATRIC" id="fig|717774.3.peg.2413"/>
<dbReference type="InterPro" id="IPR011856">
    <property type="entry name" value="tRNA_endonuc-like_dom_sf"/>
</dbReference>
<dbReference type="InterPro" id="IPR003509">
    <property type="entry name" value="UPF0102_YraN-like"/>
</dbReference>
<sequence length="130" mass="15031">MLKLLSSFKEKKLSKKHSTSGKVAEHLAAEFLERNGLTVIDRNFHSRYGEIDIICKEGEVVVFVEVKFRKNHTRGKAVESITPSKLSKILLTAQYWIKRHKHEHSPVRFDAVTFDKIIDETSLNWLKAII</sequence>
<dbReference type="SUPFAM" id="SSF52980">
    <property type="entry name" value="Restriction endonuclease-like"/>
    <property type="match status" value="1"/>
</dbReference>
<dbReference type="STRING" id="717774.Marme_2340"/>
<protein>
    <recommendedName>
        <fullName evidence="2">UPF0102 protein Marme_2340</fullName>
    </recommendedName>
</protein>
<evidence type="ECO:0000313" key="4">
    <source>
        <dbReference type="Proteomes" id="UP000001062"/>
    </source>
</evidence>
<dbReference type="PANTHER" id="PTHR34039:SF1">
    <property type="entry name" value="UPF0102 PROTEIN YRAN"/>
    <property type="match status" value="1"/>
</dbReference>
<dbReference type="HOGENOM" id="CLU_115353_1_1_6"/>
<proteinExistence type="inferred from homology"/>
<name>F2JU69_MARM1</name>
<evidence type="ECO:0000313" key="3">
    <source>
        <dbReference type="EMBL" id="ADZ91581.1"/>
    </source>
</evidence>
<dbReference type="AlphaFoldDB" id="F2JU69"/>
<dbReference type="NCBIfam" id="NF009150">
    <property type="entry name" value="PRK12497.1-3"/>
    <property type="match status" value="1"/>
</dbReference>
<dbReference type="GO" id="GO:0003676">
    <property type="term" value="F:nucleic acid binding"/>
    <property type="evidence" value="ECO:0007669"/>
    <property type="project" value="InterPro"/>
</dbReference>
<comment type="similarity">
    <text evidence="1 2">Belongs to the UPF0102 family.</text>
</comment>
<dbReference type="eggNOG" id="COG0792">
    <property type="taxonomic scope" value="Bacteria"/>
</dbReference>
<dbReference type="EMBL" id="CP002583">
    <property type="protein sequence ID" value="ADZ91581.1"/>
    <property type="molecule type" value="Genomic_DNA"/>
</dbReference>
<keyword evidence="4" id="KW-1185">Reference proteome</keyword>
<dbReference type="Gene3D" id="3.40.1350.10">
    <property type="match status" value="1"/>
</dbReference>
<dbReference type="HAMAP" id="MF_00048">
    <property type="entry name" value="UPF0102"/>
    <property type="match status" value="1"/>
</dbReference>
<evidence type="ECO:0000256" key="2">
    <source>
        <dbReference type="HAMAP-Rule" id="MF_00048"/>
    </source>
</evidence>
<dbReference type="Pfam" id="PF02021">
    <property type="entry name" value="UPF0102"/>
    <property type="match status" value="1"/>
</dbReference>
<gene>
    <name evidence="3" type="ordered locus">Marme_2340</name>
</gene>
<dbReference type="PANTHER" id="PTHR34039">
    <property type="entry name" value="UPF0102 PROTEIN YRAN"/>
    <property type="match status" value="1"/>
</dbReference>
<dbReference type="InterPro" id="IPR011335">
    <property type="entry name" value="Restrct_endonuc-II-like"/>
</dbReference>
<dbReference type="RefSeq" id="WP_013661486.1">
    <property type="nucleotide sequence ID" value="NC_015276.1"/>
</dbReference>
<accession>F2JU69</accession>
<dbReference type="KEGG" id="mme:Marme_2340"/>
<dbReference type="Proteomes" id="UP000001062">
    <property type="component" value="Chromosome"/>
</dbReference>
<organism evidence="3 4">
    <name type="scientific">Marinomonas mediterranea (strain ATCC 700492 / JCM 21426 / NBRC 103028 / MMB-1)</name>
    <dbReference type="NCBI Taxonomy" id="717774"/>
    <lineage>
        <taxon>Bacteria</taxon>
        <taxon>Pseudomonadati</taxon>
        <taxon>Pseudomonadota</taxon>
        <taxon>Gammaproteobacteria</taxon>
        <taxon>Oceanospirillales</taxon>
        <taxon>Oceanospirillaceae</taxon>
        <taxon>Marinomonas</taxon>
    </lineage>
</organism>